<dbReference type="Proteomes" id="UP000817658">
    <property type="component" value="Chromosome 1"/>
</dbReference>
<feature type="compositionally biased region" description="Polar residues" evidence="1">
    <location>
        <begin position="52"/>
        <end position="65"/>
    </location>
</feature>
<protein>
    <submittedName>
        <fullName evidence="4">Amino acid transporter-like</fullName>
    </submittedName>
</protein>
<dbReference type="Proteomes" id="UP000000763">
    <property type="component" value="Chromosome 1"/>
</dbReference>
<evidence type="ECO:0000256" key="1">
    <source>
        <dbReference type="SAM" id="MobiDB-lite"/>
    </source>
</evidence>
<evidence type="ECO:0000313" key="3">
    <source>
        <dbReference type="EMBL" id="BAD81653.1"/>
    </source>
</evidence>
<dbReference type="EMBL" id="AP003261">
    <property type="protein sequence ID" value="BAD81885.1"/>
    <property type="molecule type" value="Genomic_DNA"/>
</dbReference>
<reference evidence="5" key="2">
    <citation type="journal article" date="2005" name="Nature">
        <title>The map-based sequence of the rice genome.</title>
        <authorList>
            <consortium name="International rice genome sequencing project (IRGSP)"/>
            <person name="Matsumoto T."/>
            <person name="Wu J."/>
            <person name="Kanamori H."/>
            <person name="Katayose Y."/>
            <person name="Fujisawa M."/>
            <person name="Namiki N."/>
            <person name="Mizuno H."/>
            <person name="Yamamoto K."/>
            <person name="Antonio B.A."/>
            <person name="Baba T."/>
            <person name="Sakata K."/>
            <person name="Nagamura Y."/>
            <person name="Aoki H."/>
            <person name="Arikawa K."/>
            <person name="Arita K."/>
            <person name="Bito T."/>
            <person name="Chiden Y."/>
            <person name="Fujitsuka N."/>
            <person name="Fukunaka R."/>
            <person name="Hamada M."/>
            <person name="Harada C."/>
            <person name="Hayashi A."/>
            <person name="Hijishita S."/>
            <person name="Honda M."/>
            <person name="Hosokawa S."/>
            <person name="Ichikawa Y."/>
            <person name="Idonuma A."/>
            <person name="Iijima M."/>
            <person name="Ikeda M."/>
            <person name="Ikeno M."/>
            <person name="Ito K."/>
            <person name="Ito S."/>
            <person name="Ito T."/>
            <person name="Ito Y."/>
            <person name="Ito Y."/>
            <person name="Iwabuchi A."/>
            <person name="Kamiya K."/>
            <person name="Karasawa W."/>
            <person name="Kurita K."/>
            <person name="Katagiri S."/>
            <person name="Kikuta A."/>
            <person name="Kobayashi H."/>
            <person name="Kobayashi N."/>
            <person name="Machita K."/>
            <person name="Maehara T."/>
            <person name="Masukawa M."/>
            <person name="Mizubayashi T."/>
            <person name="Mukai Y."/>
            <person name="Nagasaki H."/>
            <person name="Nagata Y."/>
            <person name="Naito S."/>
            <person name="Nakashima M."/>
            <person name="Nakama Y."/>
            <person name="Nakamichi Y."/>
            <person name="Nakamura M."/>
            <person name="Meguro A."/>
            <person name="Negishi M."/>
            <person name="Ohta I."/>
            <person name="Ohta T."/>
            <person name="Okamoto M."/>
            <person name="Ono N."/>
            <person name="Saji S."/>
            <person name="Sakaguchi M."/>
            <person name="Sakai K."/>
            <person name="Shibata M."/>
            <person name="Shimokawa T."/>
            <person name="Song J."/>
            <person name="Takazaki Y."/>
            <person name="Terasawa K."/>
            <person name="Tsugane M."/>
            <person name="Tsuji K."/>
            <person name="Ueda S."/>
            <person name="Waki K."/>
            <person name="Yamagata H."/>
            <person name="Yamamoto M."/>
            <person name="Yamamoto S."/>
            <person name="Yamane H."/>
            <person name="Yoshiki S."/>
            <person name="Yoshihara R."/>
            <person name="Yukawa K."/>
            <person name="Zhong H."/>
            <person name="Yano M."/>
            <person name="Yuan Q."/>
            <person name="Ouyang S."/>
            <person name="Liu J."/>
            <person name="Jones K.M."/>
            <person name="Gansberger K."/>
            <person name="Moffat K."/>
            <person name="Hill J."/>
            <person name="Bera J."/>
            <person name="Fadrosh D."/>
            <person name="Jin S."/>
            <person name="Johri S."/>
            <person name="Kim M."/>
            <person name="Overton L."/>
            <person name="Reardon M."/>
            <person name="Tsitrin T."/>
            <person name="Vuong H."/>
            <person name="Weaver B."/>
            <person name="Ciecko A."/>
            <person name="Tallon L."/>
            <person name="Jackson J."/>
            <person name="Pai G."/>
            <person name="Aken S.V."/>
            <person name="Utterback T."/>
            <person name="Reidmuller S."/>
            <person name="Feldblyum T."/>
            <person name="Hsiao J."/>
            <person name="Zismann V."/>
            <person name="Iobst S."/>
            <person name="de Vazeille A.R."/>
            <person name="Buell C.R."/>
            <person name="Ying K."/>
            <person name="Li Y."/>
            <person name="Lu T."/>
            <person name="Huang Y."/>
            <person name="Zhao Q."/>
            <person name="Feng Q."/>
            <person name="Zhang L."/>
            <person name="Zhu J."/>
            <person name="Weng Q."/>
            <person name="Mu J."/>
            <person name="Lu Y."/>
            <person name="Fan D."/>
            <person name="Liu Y."/>
            <person name="Guan J."/>
            <person name="Zhang Y."/>
            <person name="Yu S."/>
            <person name="Liu X."/>
            <person name="Zhang Y."/>
            <person name="Hong G."/>
            <person name="Han B."/>
            <person name="Choisne N."/>
            <person name="Demange N."/>
            <person name="Orjeda G."/>
            <person name="Samain S."/>
            <person name="Cattolico L."/>
            <person name="Pelletier E."/>
            <person name="Couloux A."/>
            <person name="Segurens B."/>
            <person name="Wincker P."/>
            <person name="D'Hont A."/>
            <person name="Scarpelli C."/>
            <person name="Weissenbach J."/>
            <person name="Salanoubat M."/>
            <person name="Quetier F."/>
            <person name="Yu Y."/>
            <person name="Kim H.R."/>
            <person name="Rambo T."/>
            <person name="Currie J."/>
            <person name="Collura K."/>
            <person name="Luo M."/>
            <person name="Yang T."/>
            <person name="Ammiraju J.S.S."/>
            <person name="Engler F."/>
            <person name="Soderlund C."/>
            <person name="Wing R.A."/>
            <person name="Palmer L.E."/>
            <person name="de la Bastide M."/>
            <person name="Spiegel L."/>
            <person name="Nascimento L."/>
            <person name="Zutavern T."/>
            <person name="O'Shaughnessy A."/>
            <person name="Dike S."/>
            <person name="Dedhia N."/>
            <person name="Preston R."/>
            <person name="Balija V."/>
            <person name="McCombie W.R."/>
            <person name="Chow T."/>
            <person name="Chen H."/>
            <person name="Chung M."/>
            <person name="Chen C."/>
            <person name="Shaw J."/>
            <person name="Wu H."/>
            <person name="Hsiao K."/>
            <person name="Chao Y."/>
            <person name="Chu M."/>
            <person name="Cheng C."/>
            <person name="Hour A."/>
            <person name="Lee P."/>
            <person name="Lin S."/>
            <person name="Lin Y."/>
            <person name="Liou J."/>
            <person name="Liu S."/>
            <person name="Hsing Y."/>
            <person name="Raghuvanshi S."/>
            <person name="Mohanty A."/>
            <person name="Bharti A.K."/>
            <person name="Gaur A."/>
            <person name="Gupta V."/>
            <person name="Kumar D."/>
            <person name="Ravi V."/>
            <person name="Vij S."/>
            <person name="Kapur A."/>
            <person name="Khurana P."/>
            <person name="Khurana P."/>
            <person name="Khurana J.P."/>
            <person name="Tyagi A.K."/>
            <person name="Gaikwad K."/>
            <person name="Singh A."/>
            <person name="Dalal V."/>
            <person name="Srivastava S."/>
            <person name="Dixit A."/>
            <person name="Pal A.K."/>
            <person name="Ghazi I.A."/>
            <person name="Yadav M."/>
            <person name="Pandit A."/>
            <person name="Bhargava A."/>
            <person name="Sureshbabu K."/>
            <person name="Batra K."/>
            <person name="Sharma T.R."/>
            <person name="Mohapatra T."/>
            <person name="Singh N.K."/>
            <person name="Messing J."/>
            <person name="Nelson A.B."/>
            <person name="Fuks G."/>
            <person name="Kavchok S."/>
            <person name="Keizer G."/>
            <person name="Linton E."/>
            <person name="Llaca V."/>
            <person name="Song R."/>
            <person name="Tanyolac B."/>
            <person name="Young S."/>
            <person name="Ho-Il K."/>
            <person name="Hahn J.H."/>
            <person name="Sangsakoo G."/>
            <person name="Vanavichit A."/>
            <person name="de Mattos Luiz.A.T."/>
            <person name="Zimmer P.D."/>
            <person name="Malone G."/>
            <person name="Dellagostin O."/>
            <person name="de Oliveira A.C."/>
            <person name="Bevan M."/>
            <person name="Bancroft I."/>
            <person name="Minx P."/>
            <person name="Cordum H."/>
            <person name="Wilson R."/>
            <person name="Cheng Z."/>
            <person name="Jin W."/>
            <person name="Jiang J."/>
            <person name="Leong S.A."/>
            <person name="Iwama H."/>
            <person name="Gojobori T."/>
            <person name="Itoh T."/>
            <person name="Niimura Y."/>
            <person name="Fujii Y."/>
            <person name="Habara T."/>
            <person name="Sakai H."/>
            <person name="Sato Y."/>
            <person name="Wilson G."/>
            <person name="Kumar K."/>
            <person name="McCouch S."/>
            <person name="Juretic N."/>
            <person name="Hoen D."/>
            <person name="Wright S."/>
            <person name="Bruskiewich R."/>
            <person name="Bureau T."/>
            <person name="Miyao A."/>
            <person name="Hirochika H."/>
            <person name="Nishikawa T."/>
            <person name="Kadowaki K."/>
            <person name="Sugiura M."/>
            <person name="Burr B."/>
            <person name="Sasaki T."/>
        </authorList>
    </citation>
    <scope>NUCLEOTIDE SEQUENCE [LARGE SCALE GENOMIC DNA]</scope>
    <source>
        <strain evidence="5">cv. Nipponbare</strain>
    </source>
</reference>
<reference evidence="4" key="1">
    <citation type="journal article" date="2002" name="Nature">
        <title>The genome sequence and structure of rice chromosome 1.</title>
        <authorList>
            <person name="Sasaki T."/>
            <person name="Matsumoto T."/>
            <person name="Yamamoto K."/>
            <person name="Sakata K."/>
            <person name="Baba T."/>
            <person name="Katayose Y."/>
            <person name="Wu J."/>
            <person name="Niimura Y."/>
            <person name="Cheng Z."/>
            <person name="Nagamura Y."/>
            <person name="Antonio B.A."/>
            <person name="Kanamori H."/>
            <person name="Hosokawa S."/>
            <person name="Masukawa M."/>
            <person name="Arikawa K."/>
            <person name="Chiden Y."/>
            <person name="Hayashi M."/>
            <person name="Okamoto M."/>
            <person name="Ando T."/>
            <person name="Aoki H."/>
            <person name="Arita K."/>
            <person name="Hamada M."/>
            <person name="Harada C."/>
            <person name="Hijishita S."/>
            <person name="Honda M."/>
            <person name="Ichikawa Y."/>
            <person name="Idonuma A."/>
            <person name="Iijima M."/>
            <person name="Ikeda M."/>
            <person name="Ikeno M."/>
            <person name="Itoh S."/>
            <person name="Itoh T."/>
            <person name="Itoh Y."/>
            <person name="Itoh Y."/>
            <person name="Iwabuchi A."/>
            <person name="Kamiya K."/>
            <person name="Karasawa W."/>
            <person name="Katagiri S."/>
            <person name="Kikuta A."/>
            <person name="Kobayashi N."/>
            <person name="Kono I."/>
            <person name="Machita K."/>
            <person name="Maehara T."/>
            <person name="Mizuno H."/>
            <person name="Mizubayashi T."/>
            <person name="Mukai Y."/>
            <person name="Nagasaki H."/>
            <person name="Nakashima M."/>
            <person name="Nakama Y."/>
            <person name="Nakamichi Y."/>
            <person name="Nakamura M."/>
            <person name="Namiki N."/>
            <person name="Negishi M."/>
            <person name="Ohta I."/>
            <person name="Ono N."/>
            <person name="Saji S."/>
            <person name="Sakai K."/>
            <person name="Shibata M."/>
            <person name="Shimokawa T."/>
            <person name="Shomura A."/>
            <person name="Song J."/>
            <person name="Takazaki Y."/>
            <person name="Terasawa K."/>
            <person name="Tsuji K."/>
            <person name="Waki K."/>
            <person name="Yamagata H."/>
            <person name="Yamane H."/>
            <person name="Yoshiki S."/>
            <person name="Yoshihara R."/>
            <person name="Yukawa K."/>
            <person name="Zhong H."/>
            <person name="Iwama H."/>
            <person name="Endo T."/>
            <person name="Ito H."/>
            <person name="Hahn J.H."/>
            <person name="Kim H.I."/>
            <person name="Eun M.Y."/>
            <person name="Yano M."/>
            <person name="Jiang J."/>
            <person name="Gojobori T."/>
        </authorList>
    </citation>
    <scope>NUCLEOTIDE SEQUENCE</scope>
</reference>
<feature type="chain" id="PRO_5010140232" evidence="2">
    <location>
        <begin position="20"/>
        <end position="113"/>
    </location>
</feature>
<gene>
    <name evidence="3" type="ORF">P0018C10.3</name>
    <name evidence="4" type="ORF">P0471B04.14</name>
</gene>
<dbReference type="EMBL" id="AP003227">
    <property type="protein sequence ID" value="BAD81653.1"/>
    <property type="molecule type" value="Genomic_DNA"/>
</dbReference>
<proteinExistence type="predicted"/>
<accession>Q5N9G7</accession>
<sequence length="113" mass="12172">MSAALFFPFLFFSFCTLFSDSLFSKRGSHRRSGVTGFSSVEATSTAAVATEGSQTRSQRLPTPTRQVAGERGWSRWRGGGQWESATAAVASGRRAAAGGGPRPEQAEGRRRRL</sequence>
<keyword evidence="2" id="KW-0732">Signal</keyword>
<reference evidence="5" key="3">
    <citation type="journal article" date="2008" name="Nucleic Acids Res.">
        <title>The rice annotation project database (RAP-DB): 2008 update.</title>
        <authorList>
            <consortium name="The rice annotation project (RAP)"/>
        </authorList>
    </citation>
    <scope>GENOME REANNOTATION</scope>
    <source>
        <strain evidence="5">cv. Nipponbare</strain>
    </source>
</reference>
<evidence type="ECO:0000313" key="5">
    <source>
        <dbReference type="Proteomes" id="UP000000763"/>
    </source>
</evidence>
<evidence type="ECO:0000313" key="4">
    <source>
        <dbReference type="EMBL" id="BAD81885.1"/>
    </source>
</evidence>
<feature type="signal peptide" evidence="2">
    <location>
        <begin position="1"/>
        <end position="19"/>
    </location>
</feature>
<dbReference type="AlphaFoldDB" id="Q5N9G7"/>
<name>Q5N9G7_ORYSJ</name>
<evidence type="ECO:0000256" key="2">
    <source>
        <dbReference type="SAM" id="SignalP"/>
    </source>
</evidence>
<feature type="compositionally biased region" description="Basic and acidic residues" evidence="1">
    <location>
        <begin position="104"/>
        <end position="113"/>
    </location>
</feature>
<feature type="compositionally biased region" description="Low complexity" evidence="1">
    <location>
        <begin position="82"/>
        <end position="96"/>
    </location>
</feature>
<organism evidence="4">
    <name type="scientific">Oryza sativa subsp. japonica</name>
    <name type="common">Rice</name>
    <dbReference type="NCBI Taxonomy" id="39947"/>
    <lineage>
        <taxon>Eukaryota</taxon>
        <taxon>Viridiplantae</taxon>
        <taxon>Streptophyta</taxon>
        <taxon>Embryophyta</taxon>
        <taxon>Tracheophyta</taxon>
        <taxon>Spermatophyta</taxon>
        <taxon>Magnoliopsida</taxon>
        <taxon>Liliopsida</taxon>
        <taxon>Poales</taxon>
        <taxon>Poaceae</taxon>
        <taxon>BOP clade</taxon>
        <taxon>Oryzoideae</taxon>
        <taxon>Oryzeae</taxon>
        <taxon>Oryzinae</taxon>
        <taxon>Oryza</taxon>
        <taxon>Oryza sativa</taxon>
    </lineage>
</organism>
<feature type="region of interest" description="Disordered" evidence="1">
    <location>
        <begin position="45"/>
        <end position="113"/>
    </location>
</feature>